<organism evidence="3 4">
    <name type="scientific">Saccoglossus kowalevskii</name>
    <name type="common">Acorn worm</name>
    <dbReference type="NCBI Taxonomy" id="10224"/>
    <lineage>
        <taxon>Eukaryota</taxon>
        <taxon>Metazoa</taxon>
        <taxon>Hemichordata</taxon>
        <taxon>Enteropneusta</taxon>
        <taxon>Harrimaniidae</taxon>
        <taxon>Saccoglossus</taxon>
    </lineage>
</organism>
<protein>
    <submittedName>
        <fullName evidence="4">Uncharacterized protein LOC100372673</fullName>
    </submittedName>
</protein>
<evidence type="ECO:0000313" key="4">
    <source>
        <dbReference type="RefSeq" id="XP_002735913.1"/>
    </source>
</evidence>
<proteinExistence type="predicted"/>
<evidence type="ECO:0000256" key="1">
    <source>
        <dbReference type="SAM" id="MobiDB-lite"/>
    </source>
</evidence>
<gene>
    <name evidence="4" type="primary">LOC100372673</name>
</gene>
<feature type="region of interest" description="Disordered" evidence="1">
    <location>
        <begin position="226"/>
        <end position="248"/>
    </location>
</feature>
<accession>A0ABM0GRS7</accession>
<name>A0ABM0GRS7_SACKO</name>
<dbReference type="GeneID" id="100372673"/>
<feature type="compositionally biased region" description="Basic residues" evidence="1">
    <location>
        <begin position="239"/>
        <end position="248"/>
    </location>
</feature>
<keyword evidence="2" id="KW-0472">Membrane</keyword>
<sequence>MNPEEHPDRNFNIFSGRIGPDSVNVDNAVNIGKKQKAKYEPAHAMSGCGTVAQPYGIGNASVINILQKGHKLEKLGDTRFGYRRSLKRLLVLFLHATGGNVMGVSLMSLQENGERDLFWKLRKSNNTMDRLIVASSAFLVILYITCFVDVTIAYDDSESEEVVPPNYWSLQLAELTELVKLGEEVLAQKASAEMNADKRGEGCKGFAACGNLDAGRKHWKANMGGGRTAMFSSASGTPGRKRRESNTA</sequence>
<feature type="transmembrane region" description="Helical" evidence="2">
    <location>
        <begin position="130"/>
        <end position="154"/>
    </location>
</feature>
<keyword evidence="3" id="KW-1185">Reference proteome</keyword>
<evidence type="ECO:0000313" key="3">
    <source>
        <dbReference type="Proteomes" id="UP000694865"/>
    </source>
</evidence>
<feature type="transmembrane region" description="Helical" evidence="2">
    <location>
        <begin position="89"/>
        <end position="110"/>
    </location>
</feature>
<dbReference type="RefSeq" id="XP_002735913.1">
    <property type="nucleotide sequence ID" value="XM_002735867.2"/>
</dbReference>
<keyword evidence="2" id="KW-0812">Transmembrane</keyword>
<reference evidence="4" key="1">
    <citation type="submission" date="2025-08" db="UniProtKB">
        <authorList>
            <consortium name="RefSeq"/>
        </authorList>
    </citation>
    <scope>IDENTIFICATION</scope>
    <source>
        <tissue evidence="4">Testes</tissue>
    </source>
</reference>
<evidence type="ECO:0000256" key="2">
    <source>
        <dbReference type="SAM" id="Phobius"/>
    </source>
</evidence>
<keyword evidence="2" id="KW-1133">Transmembrane helix</keyword>
<dbReference type="Proteomes" id="UP000694865">
    <property type="component" value="Unplaced"/>
</dbReference>